<organism evidence="1 2">
    <name type="scientific">Acinetobacter boissieri</name>
    <dbReference type="NCBI Taxonomy" id="1219383"/>
    <lineage>
        <taxon>Bacteria</taxon>
        <taxon>Pseudomonadati</taxon>
        <taxon>Pseudomonadota</taxon>
        <taxon>Gammaproteobacteria</taxon>
        <taxon>Moraxellales</taxon>
        <taxon>Moraxellaceae</taxon>
        <taxon>Acinetobacter</taxon>
    </lineage>
</organism>
<dbReference type="NCBIfam" id="NF041811">
    <property type="entry name" value="Avs1c"/>
    <property type="match status" value="1"/>
</dbReference>
<evidence type="ECO:0000313" key="1">
    <source>
        <dbReference type="EMBL" id="SDB92598.1"/>
    </source>
</evidence>
<evidence type="ECO:0000313" key="2">
    <source>
        <dbReference type="Proteomes" id="UP000242501"/>
    </source>
</evidence>
<sequence>MDFYDTPNTRSEFEHRFHFLFNMINEGKLSGVSIDGLCKVRFLPNGRFDFLSVNESARLQANMMLHMQKMKFPESVVENTVLDKD</sequence>
<protein>
    <submittedName>
        <fullName evidence="1">Uncharacterized protein</fullName>
    </submittedName>
</protein>
<dbReference type="Proteomes" id="UP000242501">
    <property type="component" value="Unassembled WGS sequence"/>
</dbReference>
<dbReference type="OrthoDB" id="1269301at2"/>
<dbReference type="EMBL" id="FMYL01000005">
    <property type="protein sequence ID" value="SDB92598.1"/>
    <property type="molecule type" value="Genomic_DNA"/>
</dbReference>
<dbReference type="AlphaFoldDB" id="A0A1G6HER1"/>
<dbReference type="STRING" id="1219383.SAMN05421733_10597"/>
<reference evidence="2" key="1">
    <citation type="submission" date="2016-09" db="EMBL/GenBank/DDBJ databases">
        <authorList>
            <person name="Varghese N."/>
            <person name="Submissions S."/>
        </authorList>
    </citation>
    <scope>NUCLEOTIDE SEQUENCE [LARGE SCALE GENOMIC DNA]</scope>
    <source>
        <strain evidence="2">ANC 4422</strain>
    </source>
</reference>
<dbReference type="RefSeq" id="WP_092747844.1">
    <property type="nucleotide sequence ID" value="NZ_FMYL01000005.1"/>
</dbReference>
<proteinExistence type="predicted"/>
<name>A0A1G6HER1_9GAMM</name>
<keyword evidence="2" id="KW-1185">Reference proteome</keyword>
<accession>A0A1G6HER1</accession>
<gene>
    <name evidence="1" type="ORF">SAMN05421733_10597</name>
</gene>